<feature type="domain" description="UPF0033" evidence="2">
    <location>
        <begin position="7"/>
        <end position="31"/>
    </location>
</feature>
<dbReference type="CDD" id="cd00291">
    <property type="entry name" value="SirA_YedF_YeeD"/>
    <property type="match status" value="1"/>
</dbReference>
<comment type="caution">
    <text evidence="3">The sequence shown here is derived from an EMBL/GenBank/DDBJ whole genome shotgun (WGS) entry which is preliminary data.</text>
</comment>
<sequence>MEIKMVLDCKGLSCPMPMMKIAKAMKELKSGEVLEILGTDPGTKTDLPSWCEKTGNELLESSDLEGGVNKFIVRKG</sequence>
<dbReference type="PANTHER" id="PTHR33279:SF6">
    <property type="entry name" value="SULFUR CARRIER PROTEIN YEDF-RELATED"/>
    <property type="match status" value="1"/>
</dbReference>
<dbReference type="PROSITE" id="PS01148">
    <property type="entry name" value="UPF0033"/>
    <property type="match status" value="1"/>
</dbReference>
<dbReference type="PANTHER" id="PTHR33279">
    <property type="entry name" value="SULFUR CARRIER PROTEIN YEDF-RELATED"/>
    <property type="match status" value="1"/>
</dbReference>
<dbReference type="InterPro" id="IPR001455">
    <property type="entry name" value="TusA-like"/>
</dbReference>
<name>A0A644VPU3_9ZZZZ</name>
<evidence type="ECO:0000256" key="1">
    <source>
        <dbReference type="ARBA" id="ARBA00008984"/>
    </source>
</evidence>
<dbReference type="Pfam" id="PF01206">
    <property type="entry name" value="TusA"/>
    <property type="match status" value="1"/>
</dbReference>
<dbReference type="Gene3D" id="3.30.110.40">
    <property type="entry name" value="TusA-like domain"/>
    <property type="match status" value="1"/>
</dbReference>
<dbReference type="AlphaFoldDB" id="A0A644VPU3"/>
<dbReference type="SUPFAM" id="SSF64307">
    <property type="entry name" value="SirA-like"/>
    <property type="match status" value="1"/>
</dbReference>
<accession>A0A644VPU3</accession>
<evidence type="ECO:0000259" key="2">
    <source>
        <dbReference type="PROSITE" id="PS01148"/>
    </source>
</evidence>
<dbReference type="InterPro" id="IPR036868">
    <property type="entry name" value="TusA-like_sf"/>
</dbReference>
<organism evidence="3">
    <name type="scientific">bioreactor metagenome</name>
    <dbReference type="NCBI Taxonomy" id="1076179"/>
    <lineage>
        <taxon>unclassified sequences</taxon>
        <taxon>metagenomes</taxon>
        <taxon>ecological metagenomes</taxon>
    </lineage>
</organism>
<dbReference type="EMBL" id="VSSQ01000389">
    <property type="protein sequence ID" value="MPL93366.1"/>
    <property type="molecule type" value="Genomic_DNA"/>
</dbReference>
<gene>
    <name evidence="3" type="primary">tusA_1</name>
    <name evidence="3" type="ORF">SDC9_39492</name>
</gene>
<protein>
    <submittedName>
        <fullName evidence="3">Sulfur carrier protein TusA</fullName>
    </submittedName>
</protein>
<comment type="similarity">
    <text evidence="1">Belongs to the sulfur carrier protein TusA family.</text>
</comment>
<reference evidence="3" key="1">
    <citation type="submission" date="2019-08" db="EMBL/GenBank/DDBJ databases">
        <authorList>
            <person name="Kucharzyk K."/>
            <person name="Murdoch R.W."/>
            <person name="Higgins S."/>
            <person name="Loffler F."/>
        </authorList>
    </citation>
    <scope>NUCLEOTIDE SEQUENCE</scope>
</reference>
<evidence type="ECO:0000313" key="3">
    <source>
        <dbReference type="EMBL" id="MPL93366.1"/>
    </source>
</evidence>
<proteinExistence type="inferred from homology"/>